<dbReference type="InterPro" id="IPR013761">
    <property type="entry name" value="SAM/pointed_sf"/>
</dbReference>
<feature type="compositionally biased region" description="Acidic residues" evidence="6">
    <location>
        <begin position="459"/>
        <end position="469"/>
    </location>
</feature>
<dbReference type="GO" id="GO:0043565">
    <property type="term" value="F:sequence-specific DNA binding"/>
    <property type="evidence" value="ECO:0007669"/>
    <property type="project" value="InterPro"/>
</dbReference>
<dbReference type="AlphaFoldDB" id="A0A1W4X5A1"/>
<dbReference type="SMART" id="SM00251">
    <property type="entry name" value="SAM_PNT"/>
    <property type="match status" value="1"/>
</dbReference>
<keyword evidence="4 5" id="KW-0539">Nucleus</keyword>
<evidence type="ECO:0000256" key="4">
    <source>
        <dbReference type="ARBA" id="ARBA00023242"/>
    </source>
</evidence>
<evidence type="ECO:0000259" key="7">
    <source>
        <dbReference type="PROSITE" id="PS50061"/>
    </source>
</evidence>
<dbReference type="InterPro" id="IPR003118">
    <property type="entry name" value="Pointed_dom"/>
</dbReference>
<dbReference type="SMART" id="SM00413">
    <property type="entry name" value="ETS"/>
    <property type="match status" value="1"/>
</dbReference>
<dbReference type="InterPro" id="IPR036390">
    <property type="entry name" value="WH_DNA-bd_sf"/>
</dbReference>
<feature type="domain" description="ETS" evidence="7">
    <location>
        <begin position="486"/>
        <end position="569"/>
    </location>
</feature>
<comment type="similarity">
    <text evidence="2 5">Belongs to the ETS family.</text>
</comment>
<dbReference type="GeneID" id="108741103"/>
<feature type="domain" description="PNT" evidence="8">
    <location>
        <begin position="352"/>
        <end position="436"/>
    </location>
</feature>
<sequence>MVLSTRNRESDDTMPQTVPSAGFTPPCDYSTFAESFDLSLLPGEEDNPPYLSPSTPLYTYSPPPATCGGKPKIYTTFYSSTLNDNAENNDIDLGPDFQKLLTPDPPKKEQNYLTPPTSGIYLEVPNSKSSYSSGSLSPYQTLLSPNGQYSGFPSPLSDNQTLYPNSPEISLYPHSPTFYPQSPDNFQQQKLIKKEVFYTNSPPYIKEELQTTNSCLVSQQNLNEQTPQTQTSPSEKALYNFLENTPLDRQIKQENSVDFGTILQDFQTGESLFCQSYEKTEEQPEKPKDHQLLREALRDTSFQRRYNIRTFDFPLHEGEIKMEESEQSEITCTEEQLPREKIDPVLTIAIEHMKKDIDNTCKTLGIPKDPYQWTSANVFSWLKYTTNQFGLPSPSSEQWNLSGNELITLTEEEFSSRISQGGSILHAQLEIWKASHSESGLGIPWLQETTSSNTSSGDVSDDEDEEVPMEVESKPSTSRGTGSSHIHLWQFLKELLASPQVHGTCIRWIDRSKGIFKIEDSVKVAKLWGKRKNRPAMNYDKLSRSIRQYYKKGIMKKTERSQRLVYQFCHPYNL</sequence>
<name>A0A1W4X5A1_AGRPL</name>
<dbReference type="OrthoDB" id="5961210at2759"/>
<evidence type="ECO:0000256" key="2">
    <source>
        <dbReference type="ARBA" id="ARBA00005562"/>
    </source>
</evidence>
<dbReference type="InterPro" id="IPR036388">
    <property type="entry name" value="WH-like_DNA-bd_sf"/>
</dbReference>
<dbReference type="RefSeq" id="XP_018331244.1">
    <property type="nucleotide sequence ID" value="XM_018475742.1"/>
</dbReference>
<dbReference type="GO" id="GO:0000981">
    <property type="term" value="F:DNA-binding transcription factor activity, RNA polymerase II-specific"/>
    <property type="evidence" value="ECO:0007669"/>
    <property type="project" value="TreeGrafter"/>
</dbReference>
<dbReference type="Gene3D" id="1.10.10.10">
    <property type="entry name" value="Winged helix-like DNA-binding domain superfamily/Winged helix DNA-binding domain"/>
    <property type="match status" value="1"/>
</dbReference>
<dbReference type="PROSITE" id="PS51433">
    <property type="entry name" value="PNT"/>
    <property type="match status" value="1"/>
</dbReference>
<evidence type="ECO:0000259" key="8">
    <source>
        <dbReference type="PROSITE" id="PS51433"/>
    </source>
</evidence>
<dbReference type="PROSITE" id="PS50061">
    <property type="entry name" value="ETS_DOMAIN_3"/>
    <property type="match status" value="1"/>
</dbReference>
<feature type="compositionally biased region" description="Basic and acidic residues" evidence="6">
    <location>
        <begin position="1"/>
        <end position="11"/>
    </location>
</feature>
<feature type="region of interest" description="Disordered" evidence="6">
    <location>
        <begin position="1"/>
        <end position="26"/>
    </location>
</feature>
<keyword evidence="9" id="KW-1185">Reference proteome</keyword>
<evidence type="ECO:0000256" key="3">
    <source>
        <dbReference type="ARBA" id="ARBA00023125"/>
    </source>
</evidence>
<organism evidence="9 10">
    <name type="scientific">Agrilus planipennis</name>
    <name type="common">Emerald ash borer</name>
    <name type="synonym">Agrilus marcopoli</name>
    <dbReference type="NCBI Taxonomy" id="224129"/>
    <lineage>
        <taxon>Eukaryota</taxon>
        <taxon>Metazoa</taxon>
        <taxon>Ecdysozoa</taxon>
        <taxon>Arthropoda</taxon>
        <taxon>Hexapoda</taxon>
        <taxon>Insecta</taxon>
        <taxon>Pterygota</taxon>
        <taxon>Neoptera</taxon>
        <taxon>Endopterygota</taxon>
        <taxon>Coleoptera</taxon>
        <taxon>Polyphaga</taxon>
        <taxon>Elateriformia</taxon>
        <taxon>Buprestoidea</taxon>
        <taxon>Buprestidae</taxon>
        <taxon>Agrilinae</taxon>
        <taxon>Agrilus</taxon>
    </lineage>
</organism>
<reference evidence="10" key="1">
    <citation type="submission" date="2025-08" db="UniProtKB">
        <authorList>
            <consortium name="RefSeq"/>
        </authorList>
    </citation>
    <scope>IDENTIFICATION</scope>
    <source>
        <tissue evidence="10">Entire body</tissue>
    </source>
</reference>
<dbReference type="Gene3D" id="1.10.150.50">
    <property type="entry name" value="Transcription Factor, Ets-1"/>
    <property type="match status" value="1"/>
</dbReference>
<accession>A0A1W4X5A1</accession>
<feature type="region of interest" description="Disordered" evidence="6">
    <location>
        <begin position="85"/>
        <end position="119"/>
    </location>
</feature>
<dbReference type="CTD" id="43334"/>
<dbReference type="FunCoup" id="A0A1W4X5A1">
    <property type="interactions" value="57"/>
</dbReference>
<dbReference type="InterPro" id="IPR046328">
    <property type="entry name" value="ETS_fam"/>
</dbReference>
<dbReference type="Pfam" id="PF02198">
    <property type="entry name" value="SAM_PNT"/>
    <property type="match status" value="1"/>
</dbReference>
<dbReference type="InParanoid" id="A0A1W4X5A1"/>
<evidence type="ECO:0000256" key="5">
    <source>
        <dbReference type="RuleBase" id="RU004019"/>
    </source>
</evidence>
<dbReference type="PROSITE" id="PS00345">
    <property type="entry name" value="ETS_DOMAIN_1"/>
    <property type="match status" value="1"/>
</dbReference>
<protein>
    <submittedName>
        <fullName evidence="10">DNA-binding protein D-ETS-4 isoform X1</fullName>
    </submittedName>
</protein>
<dbReference type="KEGG" id="apln:108741103"/>
<proteinExistence type="inferred from homology"/>
<comment type="subcellular location">
    <subcellularLocation>
        <location evidence="1 5">Nucleus</location>
    </subcellularLocation>
</comment>
<dbReference type="GO" id="GO:0030154">
    <property type="term" value="P:cell differentiation"/>
    <property type="evidence" value="ECO:0007669"/>
    <property type="project" value="TreeGrafter"/>
</dbReference>
<dbReference type="PRINTS" id="PR00454">
    <property type="entry name" value="ETSDOMAIN"/>
</dbReference>
<dbReference type="Proteomes" id="UP000192223">
    <property type="component" value="Unplaced"/>
</dbReference>
<gene>
    <name evidence="10" type="primary">LOC108741103</name>
</gene>
<evidence type="ECO:0000256" key="6">
    <source>
        <dbReference type="SAM" id="MobiDB-lite"/>
    </source>
</evidence>
<dbReference type="InterPro" id="IPR000418">
    <property type="entry name" value="Ets_dom"/>
</dbReference>
<evidence type="ECO:0000313" key="10">
    <source>
        <dbReference type="RefSeq" id="XP_018331244.1"/>
    </source>
</evidence>
<dbReference type="GO" id="GO:0005634">
    <property type="term" value="C:nucleus"/>
    <property type="evidence" value="ECO:0007669"/>
    <property type="project" value="UniProtKB-SubCell"/>
</dbReference>
<keyword evidence="3 5" id="KW-0238">DNA-binding</keyword>
<dbReference type="Pfam" id="PF00178">
    <property type="entry name" value="Ets"/>
    <property type="match status" value="1"/>
</dbReference>
<dbReference type="PANTHER" id="PTHR11849:SF182">
    <property type="entry name" value="SAM POINTED DOMAIN-CONTAINING ETS TRANSCRIPTION FACTOR"/>
    <property type="match status" value="1"/>
</dbReference>
<dbReference type="SUPFAM" id="SSF47769">
    <property type="entry name" value="SAM/Pointed domain"/>
    <property type="match status" value="1"/>
</dbReference>
<dbReference type="FunFam" id="1.10.10.10:FF:000220">
    <property type="entry name" value="SAM pointed domain-containing Ets transcription factor"/>
    <property type="match status" value="1"/>
</dbReference>
<dbReference type="PROSITE" id="PS00346">
    <property type="entry name" value="ETS_DOMAIN_2"/>
    <property type="match status" value="1"/>
</dbReference>
<dbReference type="STRING" id="224129.A0A1W4X5A1"/>
<evidence type="ECO:0000256" key="1">
    <source>
        <dbReference type="ARBA" id="ARBA00004123"/>
    </source>
</evidence>
<dbReference type="PANTHER" id="PTHR11849">
    <property type="entry name" value="ETS"/>
    <property type="match status" value="1"/>
</dbReference>
<dbReference type="SUPFAM" id="SSF46785">
    <property type="entry name" value="Winged helix' DNA-binding domain"/>
    <property type="match status" value="1"/>
</dbReference>
<feature type="region of interest" description="Disordered" evidence="6">
    <location>
        <begin position="444"/>
        <end position="481"/>
    </location>
</feature>
<evidence type="ECO:0000313" key="9">
    <source>
        <dbReference type="Proteomes" id="UP000192223"/>
    </source>
</evidence>